<gene>
    <name evidence="1" type="ORF">FXV83_20695</name>
</gene>
<accession>A0A5S4YJP8</accession>
<comment type="caution">
    <text evidence="1">The sequence shown here is derived from an EMBL/GenBank/DDBJ whole genome shotgun (WGS) entry which is preliminary data.</text>
</comment>
<sequence>MILSTHAILGAAVASALPSHPVVAFVAGFASHFAIDAIPHWDYPLKSISLGLAARNDGRLTADRLRDFAVIGFDALAGLFLAIAIFGTEANWVAVVAGAVGGMLPDPLQFVHTLSPGEPLATLQRFHSWIHSKRKLTWPLGVSSQIAFASAVAGTAIVLQMAS</sequence>
<dbReference type="Proteomes" id="UP000324797">
    <property type="component" value="Unassembled WGS sequence"/>
</dbReference>
<dbReference type="EMBL" id="VSTH01000064">
    <property type="protein sequence ID" value="TYO64620.1"/>
    <property type="molecule type" value="Genomic_DNA"/>
</dbReference>
<evidence type="ECO:0000313" key="2">
    <source>
        <dbReference type="Proteomes" id="UP000324797"/>
    </source>
</evidence>
<keyword evidence="2" id="KW-1185">Reference proteome</keyword>
<name>A0A5S4YJP8_9BRAD</name>
<organism evidence="1 2">
    <name type="scientific">Bradyrhizobium hipponense</name>
    <dbReference type="NCBI Taxonomy" id="2605638"/>
    <lineage>
        <taxon>Bacteria</taxon>
        <taxon>Pseudomonadati</taxon>
        <taxon>Pseudomonadota</taxon>
        <taxon>Alphaproteobacteria</taxon>
        <taxon>Hyphomicrobiales</taxon>
        <taxon>Nitrobacteraceae</taxon>
        <taxon>Bradyrhizobium</taxon>
    </lineage>
</organism>
<protein>
    <submittedName>
        <fullName evidence="1">Uncharacterized protein</fullName>
    </submittedName>
</protein>
<dbReference type="AlphaFoldDB" id="A0A5S4YJP8"/>
<evidence type="ECO:0000313" key="1">
    <source>
        <dbReference type="EMBL" id="TYO64620.1"/>
    </source>
</evidence>
<reference evidence="1 2" key="1">
    <citation type="submission" date="2019-08" db="EMBL/GenBank/DDBJ databases">
        <title>Bradyrhizobium hipponensis sp. nov., a rhizobium isolated from a Lupinus angustifolius root nodule in Tunisia.</title>
        <authorList>
            <person name="Off K."/>
            <person name="Rejili M."/>
            <person name="Mars M."/>
            <person name="Brachmann A."/>
            <person name="Marin M."/>
        </authorList>
    </citation>
    <scope>NUCLEOTIDE SEQUENCE [LARGE SCALE GENOMIC DNA]</scope>
    <source>
        <strain evidence="2">aSej3</strain>
    </source>
</reference>
<proteinExistence type="predicted"/>
<dbReference type="RefSeq" id="WP_148741249.1">
    <property type="nucleotide sequence ID" value="NZ_VSTH01000064.1"/>
</dbReference>